<dbReference type="SUPFAM" id="SSF143447">
    <property type="entry name" value="AMMECR1-like"/>
    <property type="match status" value="1"/>
</dbReference>
<evidence type="ECO:0000259" key="1">
    <source>
        <dbReference type="PROSITE" id="PS51112"/>
    </source>
</evidence>
<dbReference type="Proteomes" id="UP000287233">
    <property type="component" value="Chromosome"/>
</dbReference>
<gene>
    <name evidence="2" type="ORF">BIP78_0633</name>
</gene>
<sequence length="172" mass="18876">MSQHDPYVALARAAIAAYVTERRRIEPPRGLPPELVSRRAGAFVSLKKNGALRGCIGTYQPTTPTLAHEIVENAIRAATEDPRFPPVTPHELAGVSISVDVLSPPERCTEADLDPGTYGVIVESGWRRGLLLPDLPGVNTIDEQLRIARLKAGLGPDEPCQLWRFKVERHTE</sequence>
<dbReference type="EMBL" id="CP034928">
    <property type="protein sequence ID" value="QAA76399.1"/>
    <property type="molecule type" value="Genomic_DNA"/>
</dbReference>
<dbReference type="InterPro" id="IPR036071">
    <property type="entry name" value="AMMECR1_dom_sf"/>
</dbReference>
<dbReference type="InterPro" id="IPR027485">
    <property type="entry name" value="AMMECR1_N"/>
</dbReference>
<dbReference type="Gene3D" id="3.30.1490.150">
    <property type="entry name" value="Hypothetical protein ph0010, domain 2"/>
    <property type="match status" value="1"/>
</dbReference>
<dbReference type="PROSITE" id="PS51112">
    <property type="entry name" value="AMMECR1"/>
    <property type="match status" value="1"/>
</dbReference>
<dbReference type="InterPro" id="IPR023473">
    <property type="entry name" value="AMMECR1"/>
</dbReference>
<organism evidence="2 3">
    <name type="scientific">Bipolaricaulis sibiricus</name>
    <dbReference type="NCBI Taxonomy" id="2501609"/>
    <lineage>
        <taxon>Bacteria</taxon>
        <taxon>Candidatus Bipolaricaulota</taxon>
        <taxon>Candidatus Bipolaricaulia</taxon>
        <taxon>Candidatus Bipolaricaulales</taxon>
        <taxon>Candidatus Bipolaricaulaceae</taxon>
        <taxon>Candidatus Bipolaricaulis</taxon>
    </lineage>
</organism>
<dbReference type="KEGG" id="bih:BIP78_0633"/>
<proteinExistence type="predicted"/>
<dbReference type="InterPro" id="IPR002733">
    <property type="entry name" value="AMMECR1_domain"/>
</dbReference>
<feature type="domain" description="AMMECR1" evidence="1">
    <location>
        <begin position="2"/>
        <end position="172"/>
    </location>
</feature>
<dbReference type="NCBIfam" id="TIGR00296">
    <property type="entry name" value="TIGR00296 family protein"/>
    <property type="match status" value="1"/>
</dbReference>
<reference evidence="3" key="1">
    <citation type="submission" date="2018-12" db="EMBL/GenBank/DDBJ databases">
        <title>Complete genome sequence of an uncultured bacterium of the candidate phylum Bipolaricaulota.</title>
        <authorList>
            <person name="Kadnikov V.V."/>
            <person name="Mardanov A.V."/>
            <person name="Beletsky A.V."/>
            <person name="Frank Y.A."/>
            <person name="Karnachuk O.V."/>
            <person name="Ravin N.V."/>
        </authorList>
    </citation>
    <scope>NUCLEOTIDE SEQUENCE [LARGE SCALE GENOMIC DNA]</scope>
</reference>
<accession>A0A410FT91</accession>
<evidence type="ECO:0000313" key="3">
    <source>
        <dbReference type="Proteomes" id="UP000287233"/>
    </source>
</evidence>
<name>A0A410FT91_BIPS1</name>
<dbReference type="PANTHER" id="PTHR13016">
    <property type="entry name" value="AMMECR1 HOMOLOG"/>
    <property type="match status" value="1"/>
</dbReference>
<dbReference type="AlphaFoldDB" id="A0A410FT91"/>
<dbReference type="NCBIfam" id="TIGR04335">
    <property type="entry name" value="AmmeMemoSam_A"/>
    <property type="match status" value="1"/>
</dbReference>
<dbReference type="PANTHER" id="PTHR13016:SF0">
    <property type="entry name" value="AMME SYNDROME CANDIDATE GENE 1 PROTEIN"/>
    <property type="match status" value="1"/>
</dbReference>
<dbReference type="InterPro" id="IPR027623">
    <property type="entry name" value="AmmeMemoSam_A"/>
</dbReference>
<protein>
    <submittedName>
        <fullName evidence="2">Putative ACR</fullName>
    </submittedName>
</protein>
<dbReference type="Pfam" id="PF01871">
    <property type="entry name" value="AMMECR1"/>
    <property type="match status" value="1"/>
</dbReference>
<dbReference type="Gene3D" id="3.30.700.20">
    <property type="entry name" value="Hypothetical protein ph0010, domain 1"/>
    <property type="match status" value="1"/>
</dbReference>
<evidence type="ECO:0000313" key="2">
    <source>
        <dbReference type="EMBL" id="QAA76399.1"/>
    </source>
</evidence>